<organism evidence="1 2">
    <name type="scientific">Atopobium minutum 10063974</name>
    <dbReference type="NCBI Taxonomy" id="997872"/>
    <lineage>
        <taxon>Bacteria</taxon>
        <taxon>Bacillati</taxon>
        <taxon>Actinomycetota</taxon>
        <taxon>Coriobacteriia</taxon>
        <taxon>Coriobacteriales</taxon>
        <taxon>Atopobiaceae</taxon>
        <taxon>Atopobium</taxon>
    </lineage>
</organism>
<evidence type="ECO:0000313" key="1">
    <source>
        <dbReference type="EMBL" id="EMZ42686.1"/>
    </source>
</evidence>
<dbReference type="PATRIC" id="fig|997872.3.peg.238"/>
<dbReference type="AlphaFoldDB" id="N2BQY7"/>
<sequence>METTLATTAPSLPDQMSISKALAQSDIIPVSYRGKAANVLVAMQFGQSMGLSPAESLYRINVINGKPTMSAELVAAQVRKAGHKLRISKDEKHMSATCTIVRCDDPDYPFSATRDASWAHQMKLDTKDNYQKQPLTMLTWRAITACAREACPEALFGVAYTPDEMFDFASAEHMPKNSPDTPQEPIVVEAEQVSVEPQTTSQNGSGATDRMQPIRNLFAGYREARGGIDSTTASAELAAVMGARSMSDELTDEQIATCVAAMQDTISRFEQINQPDYAQEDIEF</sequence>
<dbReference type="OrthoDB" id="3194907at2"/>
<dbReference type="RefSeq" id="WP_002563019.1">
    <property type="nucleotide sequence ID" value="NZ_KB822533.1"/>
</dbReference>
<accession>N2BQY7</accession>
<dbReference type="EMBL" id="AGXC01000001">
    <property type="protein sequence ID" value="EMZ42686.1"/>
    <property type="molecule type" value="Genomic_DNA"/>
</dbReference>
<proteinExistence type="predicted"/>
<evidence type="ECO:0000313" key="2">
    <source>
        <dbReference type="Proteomes" id="UP000012651"/>
    </source>
</evidence>
<dbReference type="HOGENOM" id="CLU_978785_0_0_11"/>
<name>N2BQY7_9ACTN</name>
<dbReference type="Proteomes" id="UP000012651">
    <property type="component" value="Unassembled WGS sequence"/>
</dbReference>
<gene>
    <name evidence="1" type="ORF">HMPREF1091_00244</name>
</gene>
<comment type="caution">
    <text evidence="1">The sequence shown here is derived from an EMBL/GenBank/DDBJ whole genome shotgun (WGS) entry which is preliminary data.</text>
</comment>
<keyword evidence="2" id="KW-1185">Reference proteome</keyword>
<protein>
    <submittedName>
        <fullName evidence="1">Uncharacterized protein</fullName>
    </submittedName>
</protein>
<reference evidence="1 2" key="1">
    <citation type="submission" date="2013-03" db="EMBL/GenBank/DDBJ databases">
        <title>The Genome Sequence of Atopobium minutum 10063974.</title>
        <authorList>
            <consortium name="The Broad Institute Genome Sequencing Platform"/>
            <person name="Earl A."/>
            <person name="Ward D."/>
            <person name="Feldgarden M."/>
            <person name="Gevers D."/>
            <person name="Lambert T."/>
            <person name="Marvaud J.-C."/>
            <person name="Courvalin P."/>
            <person name="Walker B."/>
            <person name="Young S.K."/>
            <person name="Zeng Q."/>
            <person name="Gargeya S."/>
            <person name="Fitzgerald M."/>
            <person name="Haas B."/>
            <person name="Abouelleil A."/>
            <person name="Alvarado L."/>
            <person name="Arachchi H.M."/>
            <person name="Berlin A.M."/>
            <person name="Chapman S.B."/>
            <person name="Dewar J."/>
            <person name="Goldberg J."/>
            <person name="Griggs A."/>
            <person name="Gujja S."/>
            <person name="Hansen M."/>
            <person name="Howarth C."/>
            <person name="Imamovic A."/>
            <person name="Larimer J."/>
            <person name="McCowan C."/>
            <person name="Murphy C."/>
            <person name="Neiman D."/>
            <person name="Pearson M."/>
            <person name="Priest M."/>
            <person name="Roberts A."/>
            <person name="Saif S."/>
            <person name="Shea T."/>
            <person name="Sisk P."/>
            <person name="Sykes S."/>
            <person name="Wortman J."/>
            <person name="Nusbaum C."/>
            <person name="Birren B."/>
        </authorList>
    </citation>
    <scope>NUCLEOTIDE SEQUENCE [LARGE SCALE GENOMIC DNA]</scope>
    <source>
        <strain evidence="1 2">10063974</strain>
    </source>
</reference>